<organism evidence="1 2">
    <name type="scientific">Coniosporium uncinatum</name>
    <dbReference type="NCBI Taxonomy" id="93489"/>
    <lineage>
        <taxon>Eukaryota</taxon>
        <taxon>Fungi</taxon>
        <taxon>Dikarya</taxon>
        <taxon>Ascomycota</taxon>
        <taxon>Pezizomycotina</taxon>
        <taxon>Dothideomycetes</taxon>
        <taxon>Dothideomycetes incertae sedis</taxon>
        <taxon>Coniosporium</taxon>
    </lineage>
</organism>
<comment type="caution">
    <text evidence="1">The sequence shown here is derived from an EMBL/GenBank/DDBJ whole genome shotgun (WGS) entry which is preliminary data.</text>
</comment>
<evidence type="ECO:0000313" key="2">
    <source>
        <dbReference type="Proteomes" id="UP001186974"/>
    </source>
</evidence>
<proteinExistence type="predicted"/>
<accession>A0ACC3DNW2</accession>
<evidence type="ECO:0000313" key="1">
    <source>
        <dbReference type="EMBL" id="KAK3078205.1"/>
    </source>
</evidence>
<dbReference type="EMBL" id="JAWDJW010002103">
    <property type="protein sequence ID" value="KAK3078205.1"/>
    <property type="molecule type" value="Genomic_DNA"/>
</dbReference>
<dbReference type="Proteomes" id="UP001186974">
    <property type="component" value="Unassembled WGS sequence"/>
</dbReference>
<reference evidence="1" key="1">
    <citation type="submission" date="2024-09" db="EMBL/GenBank/DDBJ databases">
        <title>Black Yeasts Isolated from many extreme environments.</title>
        <authorList>
            <person name="Coleine C."/>
            <person name="Stajich J.E."/>
            <person name="Selbmann L."/>
        </authorList>
    </citation>
    <scope>NUCLEOTIDE SEQUENCE</scope>
    <source>
        <strain evidence="1">CCFEE 5737</strain>
    </source>
</reference>
<keyword evidence="2" id="KW-1185">Reference proteome</keyword>
<sequence>MCKIASKMSFVLQAEPRSHSEYFDLLFKEVSDAIGKAVGEVKAANASQIVDPASLELSSNINALAISRTPPVDRRLAEKVLKWQNDRATETPKYPLPTELYMLNTNTQPQEAVNGIPSTNAQYMFLVATAAADANDPSLQPQIVTSST</sequence>
<gene>
    <name evidence="1" type="ORF">LTS18_008169</name>
</gene>
<protein>
    <submittedName>
        <fullName evidence="1">Uncharacterized protein</fullName>
    </submittedName>
</protein>
<name>A0ACC3DNW2_9PEZI</name>